<evidence type="ECO:0000256" key="1">
    <source>
        <dbReference type="SAM" id="Coils"/>
    </source>
</evidence>
<evidence type="ECO:0000259" key="2">
    <source>
        <dbReference type="Pfam" id="PF10536"/>
    </source>
</evidence>
<dbReference type="OrthoDB" id="694455at2759"/>
<keyword evidence="4" id="KW-1185">Reference proteome</keyword>
<sequence>MVGAIEWTEYILKHFEHTLRSVGIFEAVGVSCYPYHFDRDVWRAFCELWGPLTNTLHYGAGEVGISLYDSERIGGLPILGDIYEEFLPPNEDLMDAKKFLPTVLELLHIHAELCRFHKSNHVYWNWWLDHFYRGELTWGAFGKESERRTPSNPPRISQKERLSTLNVTNIEELVAFLGFWLSRFALSEVIRLETFMMASLMAKGQTISLAPTMLGYIYHGLGQVASHPDHPGRANPCFPIHYLAGWLAEMFSALYSQRPDSEYLVDYPVLMRYAGMSAKRHSDAVKTAIVPMPDILDDLVEAMPIQSIPTSLASLFCNLEEDWVRESILKGVGVIIDIISNHSFAKDLLASRARIFQSLSALCSMINIYKLSIIEICWLSSKVEEIFGVVEAAAKIEELVDVDRVKALSDQDLTCSSEVVRIKGELNSLSNEAAKLKVKEQEILREEERIRKCERI</sequence>
<accession>A0A9Q1GUF6</accession>
<proteinExistence type="predicted"/>
<gene>
    <name evidence="3" type="ORF">Cgig2_030499</name>
</gene>
<name>A0A9Q1GUF6_9CARY</name>
<dbReference type="PANTHER" id="PTHR36607:SF20">
    <property type="entry name" value="AMINOTRANSFERASE-LIKE PLANT MOBILE DOMAIN-CONTAINING PROTEIN"/>
    <property type="match status" value="1"/>
</dbReference>
<evidence type="ECO:0000313" key="3">
    <source>
        <dbReference type="EMBL" id="KAJ8425340.1"/>
    </source>
</evidence>
<feature type="domain" description="Aminotransferase-like plant mobile" evidence="2">
    <location>
        <begin position="23"/>
        <end position="283"/>
    </location>
</feature>
<dbReference type="Pfam" id="PF10536">
    <property type="entry name" value="PMD"/>
    <property type="match status" value="1"/>
</dbReference>
<keyword evidence="1" id="KW-0175">Coiled coil</keyword>
<comment type="caution">
    <text evidence="3">The sequence shown here is derived from an EMBL/GenBank/DDBJ whole genome shotgun (WGS) entry which is preliminary data.</text>
</comment>
<dbReference type="EMBL" id="JAKOGI010001495">
    <property type="protein sequence ID" value="KAJ8425340.1"/>
    <property type="molecule type" value="Genomic_DNA"/>
</dbReference>
<dbReference type="AlphaFoldDB" id="A0A9Q1GUF6"/>
<evidence type="ECO:0000313" key="4">
    <source>
        <dbReference type="Proteomes" id="UP001153076"/>
    </source>
</evidence>
<dbReference type="PANTHER" id="PTHR36607">
    <property type="entry name" value="1,2-DIHYDROXY-3-KETO-5-METHYLTHIOPENTENE DIOXYGENASE 4"/>
    <property type="match status" value="1"/>
</dbReference>
<dbReference type="Proteomes" id="UP001153076">
    <property type="component" value="Unassembled WGS sequence"/>
</dbReference>
<reference evidence="3" key="1">
    <citation type="submission" date="2022-04" db="EMBL/GenBank/DDBJ databases">
        <title>Carnegiea gigantea Genome sequencing and assembly v2.</title>
        <authorList>
            <person name="Copetti D."/>
            <person name="Sanderson M.J."/>
            <person name="Burquez A."/>
            <person name="Wojciechowski M.F."/>
        </authorList>
    </citation>
    <scope>NUCLEOTIDE SEQUENCE</scope>
    <source>
        <strain evidence="3">SGP5-SGP5p</strain>
        <tissue evidence="3">Aerial part</tissue>
    </source>
</reference>
<feature type="coiled-coil region" evidence="1">
    <location>
        <begin position="419"/>
        <end position="456"/>
    </location>
</feature>
<dbReference type="InterPro" id="IPR019557">
    <property type="entry name" value="AminoTfrase-like_pln_mobile"/>
</dbReference>
<organism evidence="3 4">
    <name type="scientific">Carnegiea gigantea</name>
    <dbReference type="NCBI Taxonomy" id="171969"/>
    <lineage>
        <taxon>Eukaryota</taxon>
        <taxon>Viridiplantae</taxon>
        <taxon>Streptophyta</taxon>
        <taxon>Embryophyta</taxon>
        <taxon>Tracheophyta</taxon>
        <taxon>Spermatophyta</taxon>
        <taxon>Magnoliopsida</taxon>
        <taxon>eudicotyledons</taxon>
        <taxon>Gunneridae</taxon>
        <taxon>Pentapetalae</taxon>
        <taxon>Caryophyllales</taxon>
        <taxon>Cactineae</taxon>
        <taxon>Cactaceae</taxon>
        <taxon>Cactoideae</taxon>
        <taxon>Echinocereeae</taxon>
        <taxon>Carnegiea</taxon>
    </lineage>
</organism>
<protein>
    <recommendedName>
        <fullName evidence="2">Aminotransferase-like plant mobile domain-containing protein</fullName>
    </recommendedName>
</protein>